<dbReference type="PANTHER" id="PTHR10605">
    <property type="entry name" value="HEPARAN SULFATE SULFOTRANSFERASE"/>
    <property type="match status" value="1"/>
</dbReference>
<protein>
    <recommendedName>
        <fullName evidence="3">Sulfotransferase domain-containing protein</fullName>
    </recommendedName>
</protein>
<dbReference type="PANTHER" id="PTHR10605:SF56">
    <property type="entry name" value="BIFUNCTIONAL HEPARAN SULFATE N-DEACETYLASE_N-SULFOTRANSFERASE"/>
    <property type="match status" value="1"/>
</dbReference>
<proteinExistence type="predicted"/>
<dbReference type="Pfam" id="PF00685">
    <property type="entry name" value="Sulfotransfer_1"/>
    <property type="match status" value="1"/>
</dbReference>
<evidence type="ECO:0000313" key="5">
    <source>
        <dbReference type="Proteomes" id="UP001143543"/>
    </source>
</evidence>
<keyword evidence="2" id="KW-0325">Glycoprotein</keyword>
<gene>
    <name evidence="4" type="ORF">Y10_23750</name>
</gene>
<evidence type="ECO:0000256" key="2">
    <source>
        <dbReference type="ARBA" id="ARBA00023180"/>
    </source>
</evidence>
<keyword evidence="5" id="KW-1185">Reference proteome</keyword>
<dbReference type="SUPFAM" id="SSF52540">
    <property type="entry name" value="P-loop containing nucleoside triphosphate hydrolases"/>
    <property type="match status" value="1"/>
</dbReference>
<dbReference type="EMBL" id="BRVO01000002">
    <property type="protein sequence ID" value="GLB50007.1"/>
    <property type="molecule type" value="Genomic_DNA"/>
</dbReference>
<sequence length="308" mass="36380">MIQESHNKLPNLFIPGAGKSGTSTLHILLNQHPDICMSTMKEPHFWTNPKLDIAKNLQEYLDLFEEKDKKYLGESSTGYMCFPFFIKRIKEHYPTTPKFIFILRNPIDRLYSHYWWLKGIGSENLSLKKAISNDFNIAPNQDLKLAEGAYKMYYQFGLYGKWIQRFYNEFNASNIHIITTEDLANNQTETLNSCFTFLGLKNIASETIKEKSNSTKILKLPFLYKVSKKLAFNEYGFKKVLKPFFPEKTRRYINENIHTFIYKLTATSKEYPTITKEERLWLKSLYEEDVKLLKTVTNKNFNEWQDFN</sequence>
<accession>A0ABQ5MM27</accession>
<name>A0ABQ5MM27_9FLAO</name>
<dbReference type="InterPro" id="IPR027417">
    <property type="entry name" value="P-loop_NTPase"/>
</dbReference>
<keyword evidence="1" id="KW-0808">Transferase</keyword>
<comment type="caution">
    <text evidence="4">The sequence shown here is derived from an EMBL/GenBank/DDBJ whole genome shotgun (WGS) entry which is preliminary data.</text>
</comment>
<dbReference type="Gene3D" id="3.40.50.300">
    <property type="entry name" value="P-loop containing nucleotide triphosphate hydrolases"/>
    <property type="match status" value="1"/>
</dbReference>
<organism evidence="4 5">
    <name type="scientific">Neptunitalea lumnitzerae</name>
    <dbReference type="NCBI Taxonomy" id="2965509"/>
    <lineage>
        <taxon>Bacteria</taxon>
        <taxon>Pseudomonadati</taxon>
        <taxon>Bacteroidota</taxon>
        <taxon>Flavobacteriia</taxon>
        <taxon>Flavobacteriales</taxon>
        <taxon>Flavobacteriaceae</taxon>
        <taxon>Neptunitalea</taxon>
    </lineage>
</organism>
<evidence type="ECO:0000313" key="4">
    <source>
        <dbReference type="EMBL" id="GLB50007.1"/>
    </source>
</evidence>
<evidence type="ECO:0000256" key="1">
    <source>
        <dbReference type="ARBA" id="ARBA00022679"/>
    </source>
</evidence>
<reference evidence="4" key="1">
    <citation type="submission" date="2022-07" db="EMBL/GenBank/DDBJ databases">
        <title>Taxonomy of Novel Oxalotrophic and Methylotrophic Bacteria.</title>
        <authorList>
            <person name="Sahin N."/>
            <person name="Tani A."/>
        </authorList>
    </citation>
    <scope>NUCLEOTIDE SEQUENCE</scope>
    <source>
        <strain evidence="4">Y10</strain>
    </source>
</reference>
<dbReference type="InterPro" id="IPR037359">
    <property type="entry name" value="NST/OST"/>
</dbReference>
<feature type="domain" description="Sulfotransferase" evidence="3">
    <location>
        <begin position="11"/>
        <end position="223"/>
    </location>
</feature>
<dbReference type="InterPro" id="IPR000863">
    <property type="entry name" value="Sulfotransferase_dom"/>
</dbReference>
<evidence type="ECO:0000259" key="3">
    <source>
        <dbReference type="Pfam" id="PF00685"/>
    </source>
</evidence>
<dbReference type="Proteomes" id="UP001143543">
    <property type="component" value="Unassembled WGS sequence"/>
</dbReference>
<dbReference type="RefSeq" id="WP_281765624.1">
    <property type="nucleotide sequence ID" value="NZ_BRVO01000002.1"/>
</dbReference>